<evidence type="ECO:0000256" key="3">
    <source>
        <dbReference type="ARBA" id="ARBA00022840"/>
    </source>
</evidence>
<evidence type="ECO:0000313" key="9">
    <source>
        <dbReference type="Proteomes" id="UP000001593"/>
    </source>
</evidence>
<evidence type="ECO:0000259" key="7">
    <source>
        <dbReference type="PROSITE" id="PS50067"/>
    </source>
</evidence>
<dbReference type="PANTHER" id="PTHR47972:SF63">
    <property type="entry name" value="KINESIN FAMILY MEMBER 25"/>
    <property type="match status" value="1"/>
</dbReference>
<dbReference type="Gene3D" id="3.40.850.10">
    <property type="entry name" value="Kinesin motor domain"/>
    <property type="match status" value="1"/>
</dbReference>
<dbReference type="GO" id="GO:0008017">
    <property type="term" value="F:microtubule binding"/>
    <property type="evidence" value="ECO:0007669"/>
    <property type="project" value="InterPro"/>
</dbReference>
<keyword evidence="4" id="KW-0206">Cytoskeleton</keyword>
<dbReference type="GO" id="GO:0003777">
    <property type="term" value="F:microtubule motor activity"/>
    <property type="evidence" value="ECO:0007669"/>
    <property type="project" value="InterPro"/>
</dbReference>
<dbReference type="InterPro" id="IPR001752">
    <property type="entry name" value="Kinesin_motor_dom"/>
</dbReference>
<feature type="binding site" evidence="5">
    <location>
        <begin position="9"/>
        <end position="16"/>
    </location>
    <ligand>
        <name>ATP</name>
        <dbReference type="ChEBI" id="CHEBI:30616"/>
    </ligand>
</feature>
<evidence type="ECO:0000256" key="6">
    <source>
        <dbReference type="SAM" id="MobiDB-lite"/>
    </source>
</evidence>
<protein>
    <recommendedName>
        <fullName evidence="7">Kinesin motor domain-containing protein</fullName>
    </recommendedName>
</protein>
<dbReference type="InParanoid" id="A7S2P9"/>
<dbReference type="EMBL" id="DS469569">
    <property type="protein sequence ID" value="EDO42044.1"/>
    <property type="molecule type" value="Genomic_DNA"/>
</dbReference>
<dbReference type="HOGENOM" id="CLU_001485_2_2_1"/>
<organism evidence="8 9">
    <name type="scientific">Nematostella vectensis</name>
    <name type="common">Starlet sea anemone</name>
    <dbReference type="NCBI Taxonomy" id="45351"/>
    <lineage>
        <taxon>Eukaryota</taxon>
        <taxon>Metazoa</taxon>
        <taxon>Cnidaria</taxon>
        <taxon>Anthozoa</taxon>
        <taxon>Hexacorallia</taxon>
        <taxon>Actiniaria</taxon>
        <taxon>Edwardsiidae</taxon>
        <taxon>Nematostella</taxon>
    </lineage>
</organism>
<gene>
    <name evidence="8" type="ORF">NEMVEDRAFT_v1g60838</name>
</gene>
<dbReference type="SMART" id="SM00129">
    <property type="entry name" value="KISc"/>
    <property type="match status" value="1"/>
</dbReference>
<feature type="region of interest" description="Disordered" evidence="6">
    <location>
        <begin position="157"/>
        <end position="183"/>
    </location>
</feature>
<dbReference type="PANTHER" id="PTHR47972">
    <property type="entry name" value="KINESIN-LIKE PROTEIN KLP-3"/>
    <property type="match status" value="1"/>
</dbReference>
<dbReference type="InterPro" id="IPR036961">
    <property type="entry name" value="Kinesin_motor_dom_sf"/>
</dbReference>
<dbReference type="eggNOG" id="KOG0239">
    <property type="taxonomic scope" value="Eukaryota"/>
</dbReference>
<feature type="non-terminal residue" evidence="8">
    <location>
        <position position="1"/>
    </location>
</feature>
<name>A7S2P9_NEMVE</name>
<evidence type="ECO:0000256" key="1">
    <source>
        <dbReference type="ARBA" id="ARBA00004245"/>
    </source>
</evidence>
<keyword evidence="4" id="KW-0963">Cytoplasm</keyword>
<keyword evidence="2 5" id="KW-0547">Nucleotide-binding</keyword>
<dbReference type="InterPro" id="IPR027417">
    <property type="entry name" value="P-loop_NTPase"/>
</dbReference>
<keyword evidence="5" id="KW-0505">Motor protein</keyword>
<evidence type="ECO:0000256" key="4">
    <source>
        <dbReference type="ARBA" id="ARBA00023212"/>
    </source>
</evidence>
<dbReference type="InterPro" id="IPR027640">
    <property type="entry name" value="Kinesin-like_fam"/>
</dbReference>
<evidence type="ECO:0000256" key="5">
    <source>
        <dbReference type="PROSITE-ProRule" id="PRU00283"/>
    </source>
</evidence>
<dbReference type="AlphaFoldDB" id="A7S2P9"/>
<dbReference type="OMA" id="CIGMSGV"/>
<evidence type="ECO:0000256" key="2">
    <source>
        <dbReference type="ARBA" id="ARBA00022741"/>
    </source>
</evidence>
<dbReference type="FunFam" id="3.40.850.10:FF:000303">
    <property type="entry name" value="Predicted protein"/>
    <property type="match status" value="1"/>
</dbReference>
<keyword evidence="3 5" id="KW-0067">ATP-binding</keyword>
<dbReference type="PhylomeDB" id="A7S2P9"/>
<dbReference type="GO" id="GO:0005856">
    <property type="term" value="C:cytoskeleton"/>
    <property type="evidence" value="ECO:0007669"/>
    <property type="project" value="UniProtKB-SubCell"/>
</dbReference>
<comment type="similarity">
    <text evidence="5">Belongs to the TRAFAC class myosin-kinesin ATPase superfamily. Kinesin family.</text>
</comment>
<accession>A7S2P9</accession>
<dbReference type="GO" id="GO:0005524">
    <property type="term" value="F:ATP binding"/>
    <property type="evidence" value="ECO:0007669"/>
    <property type="project" value="UniProtKB-UniRule"/>
</dbReference>
<dbReference type="PROSITE" id="PS50067">
    <property type="entry name" value="KINESIN_MOTOR_2"/>
    <property type="match status" value="1"/>
</dbReference>
<feature type="domain" description="Kinesin motor" evidence="7">
    <location>
        <begin position="1"/>
        <end position="286"/>
    </location>
</feature>
<evidence type="ECO:0000313" key="8">
    <source>
        <dbReference type="EMBL" id="EDO42044.1"/>
    </source>
</evidence>
<keyword evidence="9" id="KW-1185">Reference proteome</keyword>
<sequence length="294" mass="32042">YNVCIMAYGQTGSGKTHTMLGSHDIDVEMDSEQLNKDEGIIPRAAKELFRLMAERETATESYSVEIAVCEIYNNDVRDLLAPSKNVEKLSIVTSSEGDTEIPSLVTKPVTTVQELMSLVYYGMCRRHEDATNVHAHSSRSHLIVQLQLYTITNQQTARSAAAARSRSPSPARSSTSTPPTISSVKTKLQLVDLAGSESVGMSGVTGAALRETSFINKSLSALADVLGALAEHRSHIPYRNTRLTHMLQDTIGGNAKLLVMLCVSPAQRFITETYQCIGFGSRARQVARGPAKKR</sequence>
<dbReference type="Proteomes" id="UP000001593">
    <property type="component" value="Unassembled WGS sequence"/>
</dbReference>
<dbReference type="STRING" id="45351.A7S2P9"/>
<feature type="non-terminal residue" evidence="8">
    <location>
        <position position="294"/>
    </location>
</feature>
<reference evidence="8 9" key="1">
    <citation type="journal article" date="2007" name="Science">
        <title>Sea anemone genome reveals ancestral eumetazoan gene repertoire and genomic organization.</title>
        <authorList>
            <person name="Putnam N.H."/>
            <person name="Srivastava M."/>
            <person name="Hellsten U."/>
            <person name="Dirks B."/>
            <person name="Chapman J."/>
            <person name="Salamov A."/>
            <person name="Terry A."/>
            <person name="Shapiro H."/>
            <person name="Lindquist E."/>
            <person name="Kapitonov V.V."/>
            <person name="Jurka J."/>
            <person name="Genikhovich G."/>
            <person name="Grigoriev I.V."/>
            <person name="Lucas S.M."/>
            <person name="Steele R.E."/>
            <person name="Finnerty J.R."/>
            <person name="Technau U."/>
            <person name="Martindale M.Q."/>
            <person name="Rokhsar D.S."/>
        </authorList>
    </citation>
    <scope>NUCLEOTIDE SEQUENCE [LARGE SCALE GENOMIC DNA]</scope>
    <source>
        <strain evidence="9">CH2 X CH6</strain>
    </source>
</reference>
<comment type="subcellular location">
    <subcellularLocation>
        <location evidence="1">Cytoplasm</location>
        <location evidence="1">Cytoskeleton</location>
    </subcellularLocation>
</comment>
<proteinExistence type="inferred from homology"/>
<dbReference type="SUPFAM" id="SSF52540">
    <property type="entry name" value="P-loop containing nucleoside triphosphate hydrolases"/>
    <property type="match status" value="1"/>
</dbReference>
<dbReference type="PRINTS" id="PR00380">
    <property type="entry name" value="KINESINHEAVY"/>
</dbReference>
<dbReference type="Pfam" id="PF00225">
    <property type="entry name" value="Kinesin"/>
    <property type="match status" value="1"/>
</dbReference>
<dbReference type="GO" id="GO:0007018">
    <property type="term" value="P:microtubule-based movement"/>
    <property type="evidence" value="ECO:0007669"/>
    <property type="project" value="InterPro"/>
</dbReference>